<feature type="compositionally biased region" description="Basic and acidic residues" evidence="1">
    <location>
        <begin position="94"/>
        <end position="104"/>
    </location>
</feature>
<feature type="region of interest" description="Disordered" evidence="1">
    <location>
        <begin position="94"/>
        <end position="145"/>
    </location>
</feature>
<protein>
    <submittedName>
        <fullName evidence="2">Uncharacterized protein</fullName>
    </submittedName>
</protein>
<reference evidence="3 5" key="2">
    <citation type="submission" date="2018-08" db="EMBL/GenBank/DDBJ databases">
        <title>Bacillus clarus sp. nov. strain PS00077A.</title>
        <authorList>
            <person name="Mendez Acevedo M."/>
            <person name="Carroll L."/>
            <person name="Mukherjee M."/>
            <person name="Wiedmann M."/>
            <person name="Kovac J."/>
        </authorList>
    </citation>
    <scope>NUCLEOTIDE SEQUENCE [LARGE SCALE GENOMIC DNA]</scope>
    <source>
        <strain evidence="3 5">PS00077A</strain>
    </source>
</reference>
<dbReference type="PATRIC" id="fig|1405.8.peg.5763"/>
<dbReference type="Proteomes" id="UP000264294">
    <property type="component" value="Unassembled WGS sequence"/>
</dbReference>
<evidence type="ECO:0000313" key="5">
    <source>
        <dbReference type="Proteomes" id="UP000264294"/>
    </source>
</evidence>
<dbReference type="Proteomes" id="UP000029389">
    <property type="component" value="Unassembled WGS sequence"/>
</dbReference>
<evidence type="ECO:0000256" key="1">
    <source>
        <dbReference type="SAM" id="MobiDB-lite"/>
    </source>
</evidence>
<gene>
    <name evidence="3" type="ORF">D0U04_29720</name>
    <name evidence="2" type="ORF">DJ93_5585</name>
</gene>
<evidence type="ECO:0000313" key="2">
    <source>
        <dbReference type="EMBL" id="KFM95679.1"/>
    </source>
</evidence>
<dbReference type="EMBL" id="JMQC01000009">
    <property type="protein sequence ID" value="KFM95679.1"/>
    <property type="molecule type" value="Genomic_DNA"/>
</dbReference>
<comment type="caution">
    <text evidence="2">The sequence shown here is derived from an EMBL/GenBank/DDBJ whole genome shotgun (WGS) entry which is preliminary data.</text>
</comment>
<dbReference type="AlphaFoldDB" id="A0A090YB32"/>
<evidence type="ECO:0000313" key="3">
    <source>
        <dbReference type="EMBL" id="RFT61895.1"/>
    </source>
</evidence>
<feature type="compositionally biased region" description="Basic and acidic residues" evidence="1">
    <location>
        <begin position="117"/>
        <end position="128"/>
    </location>
</feature>
<reference evidence="2 4" key="1">
    <citation type="submission" date="2014-04" db="EMBL/GenBank/DDBJ databases">
        <authorList>
            <person name="Bishop-Lilly K.A."/>
            <person name="Broomall S.M."/>
            <person name="Chain P.S."/>
            <person name="Chertkov O."/>
            <person name="Coyne S.R."/>
            <person name="Daligault H.E."/>
            <person name="Davenport K.W."/>
            <person name="Erkkila T."/>
            <person name="Frey K.G."/>
            <person name="Gibbons H.S."/>
            <person name="Gu W."/>
            <person name="Jaissle J."/>
            <person name="Johnson S.L."/>
            <person name="Koroleva G.I."/>
            <person name="Ladner J.T."/>
            <person name="Lo C.-C."/>
            <person name="Minogue T.D."/>
            <person name="Munk C."/>
            <person name="Palacios G.F."/>
            <person name="Redden C.L."/>
            <person name="Rosenzweig C.N."/>
            <person name="Scholz M.B."/>
            <person name="Teshima H."/>
            <person name="Xu Y."/>
        </authorList>
    </citation>
    <scope>NUCLEOTIDE SEQUENCE [LARGE SCALE GENOMIC DNA]</scope>
    <source>
        <strain evidence="2 4">BHP</strain>
    </source>
</reference>
<dbReference type="RefSeq" id="WP_042984683.1">
    <property type="nucleotide sequence ID" value="NZ_JMQC01000009.1"/>
</dbReference>
<feature type="compositionally biased region" description="Acidic residues" evidence="1">
    <location>
        <begin position="129"/>
        <end position="138"/>
    </location>
</feature>
<evidence type="ECO:0000313" key="4">
    <source>
        <dbReference type="Proteomes" id="UP000029389"/>
    </source>
</evidence>
<dbReference type="EMBL" id="QVOD01000092">
    <property type="protein sequence ID" value="RFT61895.1"/>
    <property type="molecule type" value="Genomic_DNA"/>
</dbReference>
<name>A0A090YB32_9BACI</name>
<keyword evidence="5" id="KW-1185">Reference proteome</keyword>
<organism evidence="2 4">
    <name type="scientific">Bacillus clarus</name>
    <dbReference type="NCBI Taxonomy" id="2338372"/>
    <lineage>
        <taxon>Bacteria</taxon>
        <taxon>Bacillati</taxon>
        <taxon>Bacillota</taxon>
        <taxon>Bacilli</taxon>
        <taxon>Bacillales</taxon>
        <taxon>Bacillaceae</taxon>
        <taxon>Bacillus</taxon>
        <taxon>Bacillus cereus group</taxon>
    </lineage>
</organism>
<proteinExistence type="predicted"/>
<sequence>MSEKKRDSFFWNLKKIENEEFFKWFESQGNIADSLYKLVCYFIDKHGLEDVADYKIQQQMQKEILLQDEDFLNDVKRILLNDSTLATKKENINFQQKTEEHDKPAINIKQNSSPETKPTEKEALSKDEVLEDDYDDLDTANLFGN</sequence>
<accession>A0A090YB32</accession>